<comment type="caution">
    <text evidence="2">The sequence shown here is derived from an EMBL/GenBank/DDBJ whole genome shotgun (WGS) entry which is preliminary data.</text>
</comment>
<gene>
    <name evidence="2" type="ORF">NDU88_002586</name>
</gene>
<dbReference type="AlphaFoldDB" id="A0AAV7T2S2"/>
<proteinExistence type="predicted"/>
<reference evidence="2" key="1">
    <citation type="journal article" date="2022" name="bioRxiv">
        <title>Sequencing and chromosome-scale assembly of the giantPleurodeles waltlgenome.</title>
        <authorList>
            <person name="Brown T."/>
            <person name="Elewa A."/>
            <person name="Iarovenko S."/>
            <person name="Subramanian E."/>
            <person name="Araus A.J."/>
            <person name="Petzold A."/>
            <person name="Susuki M."/>
            <person name="Suzuki K.-i.T."/>
            <person name="Hayashi T."/>
            <person name="Toyoda A."/>
            <person name="Oliveira C."/>
            <person name="Osipova E."/>
            <person name="Leigh N.D."/>
            <person name="Simon A."/>
            <person name="Yun M.H."/>
        </authorList>
    </citation>
    <scope>NUCLEOTIDE SEQUENCE</scope>
    <source>
        <strain evidence="2">20211129_DDA</strain>
        <tissue evidence="2">Liver</tissue>
    </source>
</reference>
<keyword evidence="3" id="KW-1185">Reference proteome</keyword>
<feature type="compositionally biased region" description="Basic and acidic residues" evidence="1">
    <location>
        <begin position="1"/>
        <end position="18"/>
    </location>
</feature>
<name>A0AAV7T2S2_PLEWA</name>
<feature type="region of interest" description="Disordered" evidence="1">
    <location>
        <begin position="1"/>
        <end position="76"/>
    </location>
</feature>
<organism evidence="2 3">
    <name type="scientific">Pleurodeles waltl</name>
    <name type="common">Iberian ribbed newt</name>
    <dbReference type="NCBI Taxonomy" id="8319"/>
    <lineage>
        <taxon>Eukaryota</taxon>
        <taxon>Metazoa</taxon>
        <taxon>Chordata</taxon>
        <taxon>Craniata</taxon>
        <taxon>Vertebrata</taxon>
        <taxon>Euteleostomi</taxon>
        <taxon>Amphibia</taxon>
        <taxon>Batrachia</taxon>
        <taxon>Caudata</taxon>
        <taxon>Salamandroidea</taxon>
        <taxon>Salamandridae</taxon>
        <taxon>Pleurodelinae</taxon>
        <taxon>Pleurodeles</taxon>
    </lineage>
</organism>
<evidence type="ECO:0000256" key="1">
    <source>
        <dbReference type="SAM" id="MobiDB-lite"/>
    </source>
</evidence>
<evidence type="ECO:0000313" key="2">
    <source>
        <dbReference type="EMBL" id="KAJ1170713.1"/>
    </source>
</evidence>
<dbReference type="EMBL" id="JANPWB010000007">
    <property type="protein sequence ID" value="KAJ1170713.1"/>
    <property type="molecule type" value="Genomic_DNA"/>
</dbReference>
<protein>
    <submittedName>
        <fullName evidence="2">Uncharacterized protein</fullName>
    </submittedName>
</protein>
<accession>A0AAV7T2S2</accession>
<dbReference type="Proteomes" id="UP001066276">
    <property type="component" value="Chromosome 4_1"/>
</dbReference>
<sequence>MVLGENRRGRETESKENAEDAGDWEGDDGRYNRPPVLSLETREGTDAFGALTAAQEAHSEDSSHTSGEAWQRQVRF</sequence>
<evidence type="ECO:0000313" key="3">
    <source>
        <dbReference type="Proteomes" id="UP001066276"/>
    </source>
</evidence>